<evidence type="ECO:0000256" key="1">
    <source>
        <dbReference type="ARBA" id="ARBA00004651"/>
    </source>
</evidence>
<accession>A0AAU7XHN3</accession>
<keyword evidence="5 7" id="KW-0472">Membrane</keyword>
<protein>
    <submittedName>
        <fullName evidence="10">ComEC/Rec2 family competence protein</fullName>
    </submittedName>
</protein>
<keyword evidence="3 7" id="KW-0812">Transmembrane</keyword>
<evidence type="ECO:0000259" key="9">
    <source>
        <dbReference type="Pfam" id="PF13567"/>
    </source>
</evidence>
<dbReference type="EMBL" id="CP158568">
    <property type="protein sequence ID" value="XBY46249.1"/>
    <property type="molecule type" value="Genomic_DNA"/>
</dbReference>
<keyword evidence="4 7" id="KW-1133">Transmembrane helix</keyword>
<dbReference type="NCBIfam" id="TIGR00360">
    <property type="entry name" value="ComEC_N-term"/>
    <property type="match status" value="1"/>
</dbReference>
<reference evidence="10" key="1">
    <citation type="submission" date="2024-06" db="EMBL/GenBank/DDBJ databases">
        <title>Methylostella associata gen. nov., sp. nov., a novel Ancalomicrobiaceae-affiliated facultatively methylotrophic bacteria that feed on methanotrophs of the genus Methylococcus.</title>
        <authorList>
            <person name="Saltykova V."/>
            <person name="Danilova O.V."/>
            <person name="Oshkin I.Y."/>
            <person name="Belova S.E."/>
            <person name="Pimenov N.V."/>
            <person name="Dedysh S.N."/>
        </authorList>
    </citation>
    <scope>NUCLEOTIDE SEQUENCE</scope>
    <source>
        <strain evidence="10">S20</strain>
    </source>
</reference>
<dbReference type="PANTHER" id="PTHR30619">
    <property type="entry name" value="DNA INTERNALIZATION/COMPETENCE PROTEIN COMEC/REC2"/>
    <property type="match status" value="1"/>
</dbReference>
<proteinExistence type="predicted"/>
<feature type="transmembrane region" description="Helical" evidence="7">
    <location>
        <begin position="530"/>
        <end position="548"/>
    </location>
</feature>
<gene>
    <name evidence="10" type="ORF">ABS361_08515</name>
</gene>
<name>A0AAU7XHN3_9HYPH</name>
<comment type="subcellular location">
    <subcellularLocation>
        <location evidence="1">Cell membrane</location>
        <topology evidence="1">Multi-pass membrane protein</topology>
    </subcellularLocation>
</comment>
<evidence type="ECO:0000256" key="6">
    <source>
        <dbReference type="SAM" id="MobiDB-lite"/>
    </source>
</evidence>
<dbReference type="InterPro" id="IPR004477">
    <property type="entry name" value="ComEC_N"/>
</dbReference>
<feature type="transmembrane region" description="Helical" evidence="7">
    <location>
        <begin position="286"/>
        <end position="309"/>
    </location>
</feature>
<dbReference type="Pfam" id="PF13567">
    <property type="entry name" value="DUF4131"/>
    <property type="match status" value="1"/>
</dbReference>
<feature type="compositionally biased region" description="Pro residues" evidence="6">
    <location>
        <begin position="821"/>
        <end position="836"/>
    </location>
</feature>
<feature type="transmembrane region" description="Helical" evidence="7">
    <location>
        <begin position="87"/>
        <end position="105"/>
    </location>
</feature>
<keyword evidence="2" id="KW-1003">Cell membrane</keyword>
<evidence type="ECO:0000313" key="10">
    <source>
        <dbReference type="EMBL" id="XBY46249.1"/>
    </source>
</evidence>
<feature type="region of interest" description="Disordered" evidence="6">
    <location>
        <begin position="792"/>
        <end position="836"/>
    </location>
</feature>
<evidence type="ECO:0000259" key="8">
    <source>
        <dbReference type="Pfam" id="PF03772"/>
    </source>
</evidence>
<dbReference type="AlphaFoldDB" id="A0AAU7XHN3"/>
<evidence type="ECO:0000256" key="5">
    <source>
        <dbReference type="ARBA" id="ARBA00023136"/>
    </source>
</evidence>
<dbReference type="RefSeq" id="WP_407051346.1">
    <property type="nucleotide sequence ID" value="NZ_CP158568.1"/>
</dbReference>
<feature type="domain" description="ComEC/Rec2-related protein" evidence="8">
    <location>
        <begin position="262"/>
        <end position="552"/>
    </location>
</feature>
<feature type="transmembrane region" description="Helical" evidence="7">
    <location>
        <begin position="555"/>
        <end position="572"/>
    </location>
</feature>
<dbReference type="KEGG" id="mflg:ABS361_08515"/>
<sequence>MLARLFPRPAWRVRLALGPERAIAWLRDTLDAEFAAGHGFLWLVACFGAGAAIYFNLPREPWPPALGAVALVLAGAAILTRRRGGEARLLLAATALVVGVLAGAVEARLVAAPRLDRERTVDVTGRVEGLETTQRGSLRLALRVETMTARGLGPADTPTRITATVNPRGLAVAAGDRVRFKARLKPPDGPVLPGGYDFARRAWFDGRGAYGYALGRVERLEPGERGLLARTVLDPVAELRHAIADRIRATLPGASGAIAAAMIVGEQRAIPNLENDWLRNSGLTHIVSISGLHMTLVAGGMIAFVRGLLALSPRLALRYPIKKWAAVAAFFASTVYLLLSGGAVAAMRSYLMLSVALLAVLLDRPAITQRTVAVTALFLLGLDPSNALDPSFLMSYLAVVTLVASYDAWRALDRPGPGDWRDVGLLRWGAVSALRHVEGLAFSSLIAGVATAPVIAQTFYRGAPYSLVANMVVLPSVGLVVMPAACLALLAMPFGLDPLPLAIMGLGIDYMVAVGRIVSNWPGGEGLIGAVHPWTAPVGVLAVLWLSFWRTRLRLFGILPAFLSLGLALMGPRPDLIVAARAGTIAIRGPDGRLAVLADRRDAFEVANFLSADGDPRKPGHAGLADGWTCDKLGCAYRWVRRPAAAYAAPSKTVSSSSLGAAAAIAAPADIVAPSAETRWAAETEPNPGIESAIAPAIETTPGPPVTISVVRDPRAFDEDCRLAAIVITALVAPPACADHALVIDRLMLARTGAVALDWTDDPRRPSIRTSLGPAPRPWTPIDARAAMIAAARDDAVRARTADPAIDPTAPDEHSNSEGGPEPPDQAAPPPSPVEP</sequence>
<dbReference type="Pfam" id="PF03772">
    <property type="entry name" value="Competence"/>
    <property type="match status" value="1"/>
</dbReference>
<feature type="compositionally biased region" description="Basic and acidic residues" evidence="6">
    <location>
        <begin position="792"/>
        <end position="801"/>
    </location>
</feature>
<feature type="transmembrane region" description="Helical" evidence="7">
    <location>
        <begin position="472"/>
        <end position="492"/>
    </location>
</feature>
<evidence type="ECO:0000256" key="2">
    <source>
        <dbReference type="ARBA" id="ARBA00022475"/>
    </source>
</evidence>
<dbReference type="GO" id="GO:0005886">
    <property type="term" value="C:plasma membrane"/>
    <property type="evidence" value="ECO:0007669"/>
    <property type="project" value="UniProtKB-SubCell"/>
</dbReference>
<feature type="transmembrane region" description="Helical" evidence="7">
    <location>
        <begin position="34"/>
        <end position="55"/>
    </location>
</feature>
<dbReference type="InterPro" id="IPR052159">
    <property type="entry name" value="Competence_DNA_uptake"/>
</dbReference>
<dbReference type="InterPro" id="IPR025405">
    <property type="entry name" value="DUF4131"/>
</dbReference>
<dbReference type="PANTHER" id="PTHR30619:SF1">
    <property type="entry name" value="RECOMBINATION PROTEIN 2"/>
    <property type="match status" value="1"/>
</dbReference>
<feature type="transmembrane region" description="Helical" evidence="7">
    <location>
        <begin position="61"/>
        <end position="80"/>
    </location>
</feature>
<evidence type="ECO:0000256" key="3">
    <source>
        <dbReference type="ARBA" id="ARBA00022692"/>
    </source>
</evidence>
<evidence type="ECO:0000256" key="7">
    <source>
        <dbReference type="SAM" id="Phobius"/>
    </source>
</evidence>
<feature type="transmembrane region" description="Helical" evidence="7">
    <location>
        <begin position="321"/>
        <end position="339"/>
    </location>
</feature>
<evidence type="ECO:0000256" key="4">
    <source>
        <dbReference type="ARBA" id="ARBA00022989"/>
    </source>
</evidence>
<feature type="domain" description="DUF4131" evidence="9">
    <location>
        <begin position="60"/>
        <end position="202"/>
    </location>
</feature>
<organism evidence="10">
    <name type="scientific">Methyloraptor flagellatus</name>
    <dbReference type="NCBI Taxonomy" id="3162530"/>
    <lineage>
        <taxon>Bacteria</taxon>
        <taxon>Pseudomonadati</taxon>
        <taxon>Pseudomonadota</taxon>
        <taxon>Alphaproteobacteria</taxon>
        <taxon>Hyphomicrobiales</taxon>
        <taxon>Ancalomicrobiaceae</taxon>
        <taxon>Methyloraptor</taxon>
    </lineage>
</organism>